<keyword evidence="1" id="KW-0732">Signal</keyword>
<evidence type="ECO:0000256" key="1">
    <source>
        <dbReference type="SAM" id="SignalP"/>
    </source>
</evidence>
<organism evidence="2 3">
    <name type="scientific">Candidatus Berkelbacteria bacterium CG11_big_fil_rev_8_21_14_0_20_42_15</name>
    <dbReference type="NCBI Taxonomy" id="1974517"/>
    <lineage>
        <taxon>Bacteria</taxon>
        <taxon>Candidatus Berkelbacteria</taxon>
    </lineage>
</organism>
<proteinExistence type="predicted"/>
<sequence>MKKVVFVLMAAVLIALPSFVSAGYSSGGAMLLTRLEVSKDNTNWVNYLAEENSGDQTLTVSPGDTVYFRLKTWNTGDAPSINITFTGSYTNPGYIDALDPFHPGVHDDLDGDATFYYALTGLPDMTAGTVSFDLDAVANGSTDLLNYQSGEMVARVAAGTPDQTVMLTTVIITGASQVAWWKKLLFPRAYADDSATTQVRILVSNPPAATAQMTTQTLPVTGPDPIQLIMSPVMRFCQ</sequence>
<evidence type="ECO:0008006" key="4">
    <source>
        <dbReference type="Google" id="ProtNLM"/>
    </source>
</evidence>
<dbReference type="AlphaFoldDB" id="A0A2H0PYE9"/>
<gene>
    <name evidence="2" type="ORF">COV40_02960</name>
</gene>
<feature type="signal peptide" evidence="1">
    <location>
        <begin position="1"/>
        <end position="22"/>
    </location>
</feature>
<dbReference type="EMBL" id="PCXF01000088">
    <property type="protein sequence ID" value="PIR27048.1"/>
    <property type="molecule type" value="Genomic_DNA"/>
</dbReference>
<dbReference type="Proteomes" id="UP000231154">
    <property type="component" value="Unassembled WGS sequence"/>
</dbReference>
<evidence type="ECO:0000313" key="3">
    <source>
        <dbReference type="Proteomes" id="UP000231154"/>
    </source>
</evidence>
<comment type="caution">
    <text evidence="2">The sequence shown here is derived from an EMBL/GenBank/DDBJ whole genome shotgun (WGS) entry which is preliminary data.</text>
</comment>
<feature type="chain" id="PRO_5013587624" description="DUF11 domain-containing protein" evidence="1">
    <location>
        <begin position="23"/>
        <end position="238"/>
    </location>
</feature>
<reference evidence="2 3" key="1">
    <citation type="submission" date="2017-09" db="EMBL/GenBank/DDBJ databases">
        <title>Depth-based differentiation of microbial function through sediment-hosted aquifers and enrichment of novel symbionts in the deep terrestrial subsurface.</title>
        <authorList>
            <person name="Probst A.J."/>
            <person name="Ladd B."/>
            <person name="Jarett J.K."/>
            <person name="Geller-Mcgrath D.E."/>
            <person name="Sieber C.M."/>
            <person name="Emerson J.B."/>
            <person name="Anantharaman K."/>
            <person name="Thomas B.C."/>
            <person name="Malmstrom R."/>
            <person name="Stieglmeier M."/>
            <person name="Klingl A."/>
            <person name="Woyke T."/>
            <person name="Ryan C.M."/>
            <person name="Banfield J.F."/>
        </authorList>
    </citation>
    <scope>NUCLEOTIDE SEQUENCE [LARGE SCALE GENOMIC DNA]</scope>
    <source>
        <strain evidence="2">CG11_big_fil_rev_8_21_14_0_20_42_15</strain>
    </source>
</reference>
<accession>A0A2H0PYE9</accession>
<protein>
    <recommendedName>
        <fullName evidence="4">DUF11 domain-containing protein</fullName>
    </recommendedName>
</protein>
<evidence type="ECO:0000313" key="2">
    <source>
        <dbReference type="EMBL" id="PIR27048.1"/>
    </source>
</evidence>
<name>A0A2H0PYE9_9BACT</name>